<dbReference type="InterPro" id="IPR052055">
    <property type="entry name" value="Hepadnavirus_pol/RT"/>
</dbReference>
<feature type="compositionally biased region" description="Basic and acidic residues" evidence="1">
    <location>
        <begin position="191"/>
        <end position="213"/>
    </location>
</feature>
<sequence>MSRLEEALRVTREPTAKHVAIGPTFTRREVPGSRARRRASVRQASLRDLPPAFWPSSAAVDALGAQAAKLRREGVAHPYASPDLKARSICARLRGATRWSARKAFLPFWASGKAPGAEADPSEAGAQKGLLPFNQWHATFDAHAAAAAILGDQPSFMSLWCHKHHTLQVAARANSLNERPHLALHFDAVARRSRAERSRAEGKGGQASDRRGDLCPAAGSAASGHRGGWVNRGSWHAGNQSVGKSEWPSKGGRKGKRGNSAAPKTPEKRGKRSRGVARCFTKGAPIIGALPSTGNGIPVLGEGACPDVAALRSGAVAHNQKILKSMRESEGASALLEKTREDASLGRMSRPISFPPSATAAEIAQVSGDDARLLPRFPAAQCKPDGSVKIRPVDDGNRAGIAEATLPGGKLVVDGLDRVIAACRAFFEANGVAPALWRVDIDAAYRRIPLAPGHAFAAWSAFLADGRLWVSQHFVRPFGASGSVYGGGRVAAFLRHAVRRLLRIPAGRYVDDHFAPEAAESVAHAAEVFARMARAILGPGSVAGGKLEWGSELVVLGVHFALSGAGIHCAPSEDKARKWACAITRALESGKLEPGAASKLAGALSWASQSLFKRLGRASLRPLFAQQRGCGSRVRTPLRIALEWWREVLDAGVHEVAEWKARPLGAAHLFADARSTPPRASAVLFARDRVWYTDWAPGAAVLRLFGQRGDNQIMSLGLLAIAVATSSFRHLLSNAAPDFFSDSRGAEQAVARGSACHFDCTCLARGVWALAAEISASVRVHRVPSAANIADPPSREDYGLVRRMDATYVEPTLDNRFYAP</sequence>
<reference evidence="2" key="1">
    <citation type="submission" date="2023-10" db="EMBL/GenBank/DDBJ databases">
        <authorList>
            <person name="Chen Y."/>
            <person name="Shah S."/>
            <person name="Dougan E. K."/>
            <person name="Thang M."/>
            <person name="Chan C."/>
        </authorList>
    </citation>
    <scope>NUCLEOTIDE SEQUENCE [LARGE SCALE GENOMIC DNA]</scope>
</reference>
<proteinExistence type="predicted"/>
<evidence type="ECO:0008006" key="4">
    <source>
        <dbReference type="Google" id="ProtNLM"/>
    </source>
</evidence>
<evidence type="ECO:0000256" key="1">
    <source>
        <dbReference type="SAM" id="MobiDB-lite"/>
    </source>
</evidence>
<gene>
    <name evidence="2" type="ORF">PCOR1329_LOCUS14108</name>
</gene>
<keyword evidence="3" id="KW-1185">Reference proteome</keyword>
<accession>A0ABN9QTJ5</accession>
<dbReference type="Proteomes" id="UP001189429">
    <property type="component" value="Unassembled WGS sequence"/>
</dbReference>
<evidence type="ECO:0000313" key="2">
    <source>
        <dbReference type="EMBL" id="CAK0808532.1"/>
    </source>
</evidence>
<feature type="non-terminal residue" evidence="2">
    <location>
        <position position="820"/>
    </location>
</feature>
<dbReference type="PANTHER" id="PTHR33050:SF7">
    <property type="entry name" value="RIBONUCLEASE H"/>
    <property type="match status" value="1"/>
</dbReference>
<feature type="region of interest" description="Disordered" evidence="1">
    <location>
        <begin position="191"/>
        <end position="277"/>
    </location>
</feature>
<protein>
    <recommendedName>
        <fullName evidence="4">Reverse transcriptase domain-containing protein</fullName>
    </recommendedName>
</protein>
<comment type="caution">
    <text evidence="2">The sequence shown here is derived from an EMBL/GenBank/DDBJ whole genome shotgun (WGS) entry which is preliminary data.</text>
</comment>
<evidence type="ECO:0000313" key="3">
    <source>
        <dbReference type="Proteomes" id="UP001189429"/>
    </source>
</evidence>
<dbReference type="PANTHER" id="PTHR33050">
    <property type="entry name" value="REVERSE TRANSCRIPTASE DOMAIN-CONTAINING PROTEIN"/>
    <property type="match status" value="1"/>
</dbReference>
<organism evidence="2 3">
    <name type="scientific">Prorocentrum cordatum</name>
    <dbReference type="NCBI Taxonomy" id="2364126"/>
    <lineage>
        <taxon>Eukaryota</taxon>
        <taxon>Sar</taxon>
        <taxon>Alveolata</taxon>
        <taxon>Dinophyceae</taxon>
        <taxon>Prorocentrales</taxon>
        <taxon>Prorocentraceae</taxon>
        <taxon>Prorocentrum</taxon>
    </lineage>
</organism>
<name>A0ABN9QTJ5_9DINO</name>
<dbReference type="EMBL" id="CAUYUJ010004202">
    <property type="protein sequence ID" value="CAK0808532.1"/>
    <property type="molecule type" value="Genomic_DNA"/>
</dbReference>